<dbReference type="OrthoDB" id="190795at2759"/>
<dbReference type="InterPro" id="IPR029063">
    <property type="entry name" value="SAM-dependent_MTases_sf"/>
</dbReference>
<dbReference type="GO" id="GO:0016556">
    <property type="term" value="P:mRNA modification"/>
    <property type="evidence" value="ECO:0007669"/>
    <property type="project" value="UniProtKB-UniRule"/>
</dbReference>
<keyword evidence="1" id="KW-0949">S-adenosyl-L-methionine</keyword>
<dbReference type="SUPFAM" id="SSF53335">
    <property type="entry name" value="S-adenosyl-L-methionine-dependent methyltransferases"/>
    <property type="match status" value="1"/>
</dbReference>
<keyword evidence="1" id="KW-0506">mRNA capping</keyword>
<dbReference type="Gene3D" id="3.40.50.12760">
    <property type="match status" value="1"/>
</dbReference>
<dbReference type="InterPro" id="IPR050851">
    <property type="entry name" value="mRNA_Cap_2O-Ribose_MeTrfase"/>
</dbReference>
<dbReference type="GO" id="GO:0032259">
    <property type="term" value="P:methylation"/>
    <property type="evidence" value="ECO:0007669"/>
    <property type="project" value="UniProtKB-KW"/>
</dbReference>
<keyword evidence="1" id="KW-0507">mRNA processing</keyword>
<evidence type="ECO:0000313" key="4">
    <source>
        <dbReference type="Proteomes" id="UP000019335"/>
    </source>
</evidence>
<dbReference type="PANTHER" id="PTHR16121">
    <property type="entry name" value="CAP-SPECIFIC MRNA (NUCLEOSIDE-2'-O-)-METHYLTRANSFERASE 1-RELATED"/>
    <property type="match status" value="1"/>
</dbReference>
<feature type="domain" description="Ribosomal RNA methyltransferase FtsJ" evidence="2">
    <location>
        <begin position="118"/>
        <end position="364"/>
    </location>
</feature>
<comment type="function">
    <text evidence="1">S-adenosyl-L-methionine-dependent methyltransferase that mediates RNA cap1 2'-O-ribose methylation to the 5'-cap structure of RNAs. Methylates the ribose of the first nucleotide of a m(7)GpppG-capped mRNA to produce m(7)GpppNmp (cap1).</text>
</comment>
<dbReference type="Proteomes" id="UP000019335">
    <property type="component" value="Chromosome 4"/>
</dbReference>
<keyword evidence="1" id="KW-0539">Nucleus</keyword>
<evidence type="ECO:0000313" key="3">
    <source>
        <dbReference type="EMBL" id="EWM28648.1"/>
    </source>
</evidence>
<keyword evidence="1" id="KW-0489">Methyltransferase</keyword>
<reference evidence="3 4" key="1">
    <citation type="journal article" date="2014" name="Mol. Plant">
        <title>Chromosome Scale Genome Assembly and Transcriptome Profiling of Nannochloropsis gaditana in Nitrogen Depletion.</title>
        <authorList>
            <person name="Corteggiani Carpinelli E."/>
            <person name="Telatin A."/>
            <person name="Vitulo N."/>
            <person name="Forcato C."/>
            <person name="D'Angelo M."/>
            <person name="Schiavon R."/>
            <person name="Vezzi A."/>
            <person name="Giacometti G.M."/>
            <person name="Morosinotto T."/>
            <person name="Valle G."/>
        </authorList>
    </citation>
    <scope>NUCLEOTIDE SEQUENCE [LARGE SCALE GENOMIC DNA]</scope>
    <source>
        <strain evidence="3 4">B-31</strain>
    </source>
</reference>
<dbReference type="AlphaFoldDB" id="W7TYU4"/>
<keyword evidence="1" id="KW-0808">Transferase</keyword>
<comment type="catalytic activity">
    <reaction evidence="1">
        <text>a 5'-end (N(7)-methyl 5'-triphosphoguanosine)-ribonucleoside in mRNA + S-adenosyl-L-methionine = a 5'-end (N(7)-methyl 5'-triphosphoguanosine)-(2'-O-methyl-ribonucleoside) in mRNA + S-adenosyl-L-homocysteine + H(+)</text>
        <dbReference type="Rhea" id="RHEA:67020"/>
        <dbReference type="Rhea" id="RHEA-COMP:17167"/>
        <dbReference type="Rhea" id="RHEA-COMP:17168"/>
        <dbReference type="ChEBI" id="CHEBI:15378"/>
        <dbReference type="ChEBI" id="CHEBI:57856"/>
        <dbReference type="ChEBI" id="CHEBI:59789"/>
        <dbReference type="ChEBI" id="CHEBI:156461"/>
        <dbReference type="ChEBI" id="CHEBI:167609"/>
        <dbReference type="EC" id="2.1.1.57"/>
    </reaction>
</comment>
<proteinExistence type="predicted"/>
<gene>
    <name evidence="3" type="ORF">Naga_100177g20</name>
</gene>
<dbReference type="GO" id="GO:0005737">
    <property type="term" value="C:cytoplasm"/>
    <property type="evidence" value="ECO:0007669"/>
    <property type="project" value="TreeGrafter"/>
</dbReference>
<dbReference type="EC" id="2.1.1.57" evidence="1"/>
<dbReference type="GO" id="GO:0006370">
    <property type="term" value="P:7-methylguanosine mRNA capping"/>
    <property type="evidence" value="ECO:0007669"/>
    <property type="project" value="UniProtKB-UniRule"/>
</dbReference>
<keyword evidence="4" id="KW-1185">Reference proteome</keyword>
<dbReference type="GO" id="GO:0003676">
    <property type="term" value="F:nucleic acid binding"/>
    <property type="evidence" value="ECO:0007669"/>
    <property type="project" value="UniProtKB-UniRule"/>
</dbReference>
<name>W7TYU4_9STRA</name>
<organism evidence="3 4">
    <name type="scientific">Nannochloropsis gaditana</name>
    <dbReference type="NCBI Taxonomy" id="72520"/>
    <lineage>
        <taxon>Eukaryota</taxon>
        <taxon>Sar</taxon>
        <taxon>Stramenopiles</taxon>
        <taxon>Ochrophyta</taxon>
        <taxon>Eustigmatophyceae</taxon>
        <taxon>Eustigmatales</taxon>
        <taxon>Monodopsidaceae</taxon>
        <taxon>Nannochloropsis</taxon>
    </lineage>
</organism>
<dbReference type="Pfam" id="PF01728">
    <property type="entry name" value="FtsJ"/>
    <property type="match status" value="1"/>
</dbReference>
<dbReference type="GO" id="GO:0004483">
    <property type="term" value="F:methyltransferase cap1 activity"/>
    <property type="evidence" value="ECO:0007669"/>
    <property type="project" value="UniProtKB-UniRule"/>
</dbReference>
<comment type="caution">
    <text evidence="3">The sequence shown here is derived from an EMBL/GenBank/DDBJ whole genome shotgun (WGS) entry which is preliminary data.</text>
</comment>
<dbReference type="GO" id="GO:0005634">
    <property type="term" value="C:nucleus"/>
    <property type="evidence" value="ECO:0007669"/>
    <property type="project" value="UniProtKB-SubCell"/>
</dbReference>
<comment type="subcellular location">
    <subcellularLocation>
        <location evidence="1">Nucleus</location>
    </subcellularLocation>
</comment>
<evidence type="ECO:0000256" key="1">
    <source>
        <dbReference type="RuleBase" id="RU368012"/>
    </source>
</evidence>
<protein>
    <recommendedName>
        <fullName evidence="1">Cap-specific mRNA (nucleoside-2'-O-)-methyltransferase 1</fullName>
        <ecNumber evidence="1">2.1.1.57</ecNumber>
    </recommendedName>
    <alternativeName>
        <fullName evidence="1">Cap1 2'O-ribose methyltransferase 1</fullName>
    </alternativeName>
</protein>
<dbReference type="PANTHER" id="PTHR16121:SF0">
    <property type="entry name" value="CAP-SPECIFIC MRNA (NUCLEOSIDE-2'-O-)-METHYLTRANSFERASE 1"/>
    <property type="match status" value="1"/>
</dbReference>
<sequence>MYAKQPTVCQLRCPFTPSDFIALSDFPEIGIDGSGALWISKLLESASRLAAPSSPGIGAKKPSQASRADDDVYDRNSFCELMDLRSSFNAVPRARFSAARSASNMYEPLGTAAQNPFLNRSALKLANIDAIIPLKPVLVSQGMDVEDSLPTFTFLDLCGGPGGFSEYLLRRQDLVKEVHGWGMTLCDCKCGWDRGKLGEWIVDENKKNARTFESTPNEDHQSGIFPSKRRKCMSALASLQTRALHLVYGSDGSGDLCQPDNVQFLADSMAVRVDVVVADGGFAGARGRFDQEAAMLPLLISEASAMVQTLQPKGCFVCKFFDMTLPGTVQLVALLALLFERVTVVKPVMSRPASSERYFLGQGFRGFDEEESKEGAVSTRQARVLLNEMLALATAGQTCGTPVDGGEGGGQALITSMRQALARGSPFVAWLRAVNDKLMRSQVEACYAIHARLEMEEGEGEGERSAHEEEENAIDVDSYRQIWGLDKLHNSHREEQ</sequence>
<accession>W7TYU4</accession>
<evidence type="ECO:0000259" key="2">
    <source>
        <dbReference type="Pfam" id="PF01728"/>
    </source>
</evidence>
<dbReference type="EMBL" id="AZIL01000276">
    <property type="protein sequence ID" value="EWM28648.1"/>
    <property type="molecule type" value="Genomic_DNA"/>
</dbReference>
<dbReference type="InterPro" id="IPR002877">
    <property type="entry name" value="RNA_MeTrfase_FtsJ_dom"/>
</dbReference>